<sequence length="409" mass="47548">MVRCRGRLQPFWMFTAALFLISENIQYLTATRLESDRWIDFDVTKALPSELRDYKKHLNTMLEKVDTAISDYEKLKSKRFIPISSTIPDDKSAFILDRVESLTNEKQKNHSLPLPETLAAASTDTSTQFSPLPAQHYASRQYYGPFNPTQNRSMEECRRLSQAELVTELKQKGTYNPDLMAWDATGIFRFLDRSIVDQYEKQTKSKKSSNQAVERNVEALERLLAELNLQCNVRNPAVLSKLQNLTITEPRRTVMSPSIRMTEDEIRVKRHTVANEWIQSFNSSRLNDDFMGRKKQRLIGDVHVVPFGCDKRGEQEDGYLRLCGACQAIRKLPDTFFPPFINEVMCDEDKACLYFYDYPHGKCKQKHMNFVVLRNVGTQQCQVWQKFNLNVRVSCECFVDEMSFFAKYV</sequence>
<protein>
    <submittedName>
        <fullName evidence="2">Spaetzle domain-containing protein</fullName>
    </submittedName>
</protein>
<dbReference type="Proteomes" id="UP000887580">
    <property type="component" value="Unplaced"/>
</dbReference>
<organism evidence="1 2">
    <name type="scientific">Panagrolaimus sp. PS1159</name>
    <dbReference type="NCBI Taxonomy" id="55785"/>
    <lineage>
        <taxon>Eukaryota</taxon>
        <taxon>Metazoa</taxon>
        <taxon>Ecdysozoa</taxon>
        <taxon>Nematoda</taxon>
        <taxon>Chromadorea</taxon>
        <taxon>Rhabditida</taxon>
        <taxon>Tylenchina</taxon>
        <taxon>Panagrolaimomorpha</taxon>
        <taxon>Panagrolaimoidea</taxon>
        <taxon>Panagrolaimidae</taxon>
        <taxon>Panagrolaimus</taxon>
    </lineage>
</organism>
<accession>A0AC35GSM5</accession>
<evidence type="ECO:0000313" key="2">
    <source>
        <dbReference type="WBParaSite" id="PS1159_v2.g8419.t1"/>
    </source>
</evidence>
<dbReference type="WBParaSite" id="PS1159_v2.g8419.t1">
    <property type="protein sequence ID" value="PS1159_v2.g8419.t1"/>
    <property type="gene ID" value="PS1159_v2.g8419"/>
</dbReference>
<reference evidence="2" key="1">
    <citation type="submission" date="2022-11" db="UniProtKB">
        <authorList>
            <consortium name="WormBaseParasite"/>
        </authorList>
    </citation>
    <scope>IDENTIFICATION</scope>
</reference>
<evidence type="ECO:0000313" key="1">
    <source>
        <dbReference type="Proteomes" id="UP000887580"/>
    </source>
</evidence>
<name>A0AC35GSM5_9BILA</name>
<proteinExistence type="predicted"/>